<dbReference type="PATRIC" id="fig|1245469.3.peg.6636"/>
<evidence type="ECO:0000313" key="3">
    <source>
        <dbReference type="Proteomes" id="UP000011841"/>
    </source>
</evidence>
<dbReference type="OrthoDB" id="8479451at2"/>
<keyword evidence="3" id="KW-1185">Reference proteome</keyword>
<reference evidence="2 3" key="1">
    <citation type="journal article" date="2013" name="Appl. Environ. Microbiol.">
        <title>Genome analysis suggests that the soil oligotrophic bacterium Agromonas oligotrophica (Bradyrhizobium oligotrophicum) is a nitrogen-fixing symbiont of Aeschynomene indica.</title>
        <authorList>
            <person name="Okubo T."/>
            <person name="Fukushima S."/>
            <person name="Itakura M."/>
            <person name="Oshima K."/>
            <person name="Longtonglang A."/>
            <person name="Teaumroong N."/>
            <person name="Mitsui H."/>
            <person name="Hattori M."/>
            <person name="Hattori R."/>
            <person name="Hattori T."/>
            <person name="Minamisawa K."/>
        </authorList>
    </citation>
    <scope>NUCLEOTIDE SEQUENCE [LARGE SCALE GENOMIC DNA]</scope>
    <source>
        <strain evidence="2 3">S58</strain>
    </source>
</reference>
<evidence type="ECO:0000256" key="1">
    <source>
        <dbReference type="SAM" id="MobiDB-lite"/>
    </source>
</evidence>
<dbReference type="STRING" id="1245469.S58_64930"/>
<dbReference type="GeneID" id="301820181"/>
<dbReference type="AlphaFoldDB" id="M4ZG22"/>
<sequence length="198" mass="21227">MIDTDTMAASGSSVAMGARADDMTIVMQCNELGKILGLRGPVEERVLTAAVQNPSYAANLILCRETPVFLHQLLAHPPPPRDAIPTGELLRRGADALWRWARAGFTSVEDAVLQRRLDACQACPNLSHPPEGQELLYKLAGTAAGSKSVCRICGCPVARKAAMTFERCPDAHPDIAGLSRWGEPTIQETSHTDQAKGA</sequence>
<proteinExistence type="predicted"/>
<dbReference type="EMBL" id="AP012603">
    <property type="protein sequence ID" value="BAM92466.1"/>
    <property type="molecule type" value="Genomic_DNA"/>
</dbReference>
<dbReference type="Proteomes" id="UP000011841">
    <property type="component" value="Chromosome"/>
</dbReference>
<accession>M4ZG22</accession>
<feature type="region of interest" description="Disordered" evidence="1">
    <location>
        <begin position="177"/>
        <end position="198"/>
    </location>
</feature>
<organism evidence="2 3">
    <name type="scientific">Bradyrhizobium oligotrophicum S58</name>
    <dbReference type="NCBI Taxonomy" id="1245469"/>
    <lineage>
        <taxon>Bacteria</taxon>
        <taxon>Pseudomonadati</taxon>
        <taxon>Pseudomonadota</taxon>
        <taxon>Alphaproteobacteria</taxon>
        <taxon>Hyphomicrobiales</taxon>
        <taxon>Nitrobacteraceae</taxon>
        <taxon>Bradyrhizobium</taxon>
    </lineage>
</organism>
<dbReference type="KEGG" id="aol:S58_64930"/>
<gene>
    <name evidence="2" type="ORF">S58_64930</name>
</gene>
<dbReference type="eggNOG" id="ENOG50335QZ">
    <property type="taxonomic scope" value="Bacteria"/>
</dbReference>
<protein>
    <submittedName>
        <fullName evidence="2">Uncharacterized protein</fullName>
    </submittedName>
</protein>
<evidence type="ECO:0000313" key="2">
    <source>
        <dbReference type="EMBL" id="BAM92466.1"/>
    </source>
</evidence>
<dbReference type="HOGENOM" id="CLU_117665_0_0_5"/>
<dbReference type="RefSeq" id="WP_015669547.1">
    <property type="nucleotide sequence ID" value="NC_020453.1"/>
</dbReference>
<name>M4ZG22_9BRAD</name>